<dbReference type="AlphaFoldDB" id="A0A1A6C8J4"/>
<evidence type="ECO:0000313" key="1">
    <source>
        <dbReference type="EMBL" id="OBS10876.1"/>
    </source>
</evidence>
<evidence type="ECO:0000313" key="2">
    <source>
        <dbReference type="Proteomes" id="UP000029273"/>
    </source>
</evidence>
<sequence>MKHGGIKPHPDTTVERLHDFSPCEGRCYSAVYRSCWSSP</sequence>
<protein>
    <submittedName>
        <fullName evidence="1">Uncharacterized protein</fullName>
    </submittedName>
</protein>
<dbReference type="EMBL" id="JQSG02000001">
    <property type="protein sequence ID" value="OBS10876.1"/>
    <property type="molecule type" value="Genomic_DNA"/>
</dbReference>
<gene>
    <name evidence="1" type="ORF">Thpro_020592</name>
</gene>
<dbReference type="Proteomes" id="UP000029273">
    <property type="component" value="Unassembled WGS sequence"/>
</dbReference>
<proteinExistence type="predicted"/>
<reference evidence="1 2" key="1">
    <citation type="journal article" date="2014" name="Genome Announc.">
        <title>Draft Genome Sequence of the Iron-Oxidizing, Acidophilic, and Halotolerant 'Thiobacillus prosperus' Type Strain DSM 5130.</title>
        <authorList>
            <person name="Ossandon F.J."/>
            <person name="Cardenas J.P."/>
            <person name="Corbett M."/>
            <person name="Quatrini R."/>
            <person name="Holmes D.S."/>
            <person name="Watkin E."/>
        </authorList>
    </citation>
    <scope>NUCLEOTIDE SEQUENCE [LARGE SCALE GENOMIC DNA]</scope>
    <source>
        <strain evidence="1 2">DSM 5130</strain>
    </source>
</reference>
<accession>A0A1A6C8J4</accession>
<comment type="caution">
    <text evidence="1">The sequence shown here is derived from an EMBL/GenBank/DDBJ whole genome shotgun (WGS) entry which is preliminary data.</text>
</comment>
<keyword evidence="2" id="KW-1185">Reference proteome</keyword>
<name>A0A1A6C8J4_9GAMM</name>
<organism evidence="1 2">
    <name type="scientific">Acidihalobacter prosperus</name>
    <dbReference type="NCBI Taxonomy" id="160660"/>
    <lineage>
        <taxon>Bacteria</taxon>
        <taxon>Pseudomonadati</taxon>
        <taxon>Pseudomonadota</taxon>
        <taxon>Gammaproteobacteria</taxon>
        <taxon>Chromatiales</taxon>
        <taxon>Ectothiorhodospiraceae</taxon>
        <taxon>Acidihalobacter</taxon>
    </lineage>
</organism>